<evidence type="ECO:0000256" key="2">
    <source>
        <dbReference type="SAM" id="SignalP"/>
    </source>
</evidence>
<feature type="chain" id="PRO_5032999682" evidence="2">
    <location>
        <begin position="21"/>
        <end position="129"/>
    </location>
</feature>
<proteinExistence type="predicted"/>
<dbReference type="EMBL" id="JAACXV010013376">
    <property type="protein sequence ID" value="KAF7273538.1"/>
    <property type="molecule type" value="Genomic_DNA"/>
</dbReference>
<sequence>MKKLRFLIVLLIKTTVYIECHMNTVIIWPRKLFEGQEQLAHDYDKGLDRGRPPLTAGDTSPISAIGEGRSFHASEGSQGYPATERVPLSPRKTEKNWSERVRRNEWRQGGGGGGAGKRYPLVGPYSCLF</sequence>
<protein>
    <submittedName>
        <fullName evidence="3">Uncharacterized protein</fullName>
    </submittedName>
</protein>
<evidence type="ECO:0000256" key="1">
    <source>
        <dbReference type="SAM" id="MobiDB-lite"/>
    </source>
</evidence>
<evidence type="ECO:0000313" key="3">
    <source>
        <dbReference type="EMBL" id="KAF7273538.1"/>
    </source>
</evidence>
<feature type="signal peptide" evidence="2">
    <location>
        <begin position="1"/>
        <end position="20"/>
    </location>
</feature>
<name>A0A834M7I7_RHYFE</name>
<evidence type="ECO:0000313" key="4">
    <source>
        <dbReference type="Proteomes" id="UP000625711"/>
    </source>
</evidence>
<gene>
    <name evidence="3" type="ORF">GWI33_013755</name>
</gene>
<keyword evidence="4" id="KW-1185">Reference proteome</keyword>
<comment type="caution">
    <text evidence="3">The sequence shown here is derived from an EMBL/GenBank/DDBJ whole genome shotgun (WGS) entry which is preliminary data.</text>
</comment>
<dbReference type="AlphaFoldDB" id="A0A834M7I7"/>
<accession>A0A834M7I7</accession>
<dbReference type="Proteomes" id="UP000625711">
    <property type="component" value="Unassembled WGS sequence"/>
</dbReference>
<feature type="compositionally biased region" description="Basic and acidic residues" evidence="1">
    <location>
        <begin position="91"/>
        <end position="106"/>
    </location>
</feature>
<organism evidence="3 4">
    <name type="scientific">Rhynchophorus ferrugineus</name>
    <name type="common">Red palm weevil</name>
    <name type="synonym">Curculio ferrugineus</name>
    <dbReference type="NCBI Taxonomy" id="354439"/>
    <lineage>
        <taxon>Eukaryota</taxon>
        <taxon>Metazoa</taxon>
        <taxon>Ecdysozoa</taxon>
        <taxon>Arthropoda</taxon>
        <taxon>Hexapoda</taxon>
        <taxon>Insecta</taxon>
        <taxon>Pterygota</taxon>
        <taxon>Neoptera</taxon>
        <taxon>Endopterygota</taxon>
        <taxon>Coleoptera</taxon>
        <taxon>Polyphaga</taxon>
        <taxon>Cucujiformia</taxon>
        <taxon>Curculionidae</taxon>
        <taxon>Dryophthorinae</taxon>
        <taxon>Rhynchophorus</taxon>
    </lineage>
</organism>
<feature type="region of interest" description="Disordered" evidence="1">
    <location>
        <begin position="44"/>
        <end position="119"/>
    </location>
</feature>
<keyword evidence="2" id="KW-0732">Signal</keyword>
<reference evidence="3" key="1">
    <citation type="submission" date="2020-08" db="EMBL/GenBank/DDBJ databases">
        <title>Genome sequencing and assembly of the red palm weevil Rhynchophorus ferrugineus.</title>
        <authorList>
            <person name="Dias G.B."/>
            <person name="Bergman C.M."/>
            <person name="Manee M."/>
        </authorList>
    </citation>
    <scope>NUCLEOTIDE SEQUENCE</scope>
    <source>
        <strain evidence="3">AA-2017</strain>
        <tissue evidence="3">Whole larva</tissue>
    </source>
</reference>